<dbReference type="Gene3D" id="2.160.20.10">
    <property type="entry name" value="Single-stranded right-handed beta-helix, Pectin lyase-like"/>
    <property type="match status" value="1"/>
</dbReference>
<dbReference type="Proteomes" id="UP000008221">
    <property type="component" value="Chromosome"/>
</dbReference>
<accession>A0LVN0</accession>
<keyword evidence="2" id="KW-1185">Reference proteome</keyword>
<dbReference type="STRING" id="351607.Acel_1718"/>
<dbReference type="AlphaFoldDB" id="A0LVN0"/>
<dbReference type="SUPFAM" id="SSF51126">
    <property type="entry name" value="Pectin lyase-like"/>
    <property type="match status" value="1"/>
</dbReference>
<dbReference type="InterPro" id="IPR012334">
    <property type="entry name" value="Pectin_lyas_fold"/>
</dbReference>
<dbReference type="InterPro" id="IPR059186">
    <property type="entry name" value="SACTE_4363"/>
</dbReference>
<organism evidence="1 2">
    <name type="scientific">Acidothermus cellulolyticus (strain ATCC 43068 / DSM 8971 / 11B)</name>
    <dbReference type="NCBI Taxonomy" id="351607"/>
    <lineage>
        <taxon>Bacteria</taxon>
        <taxon>Bacillati</taxon>
        <taxon>Actinomycetota</taxon>
        <taxon>Actinomycetes</taxon>
        <taxon>Acidothermales</taxon>
        <taxon>Acidothermaceae</taxon>
        <taxon>Acidothermus</taxon>
    </lineage>
</organism>
<sequence>MIPSTCESALAERRVRDWDVSGPGWRRAGIIAAITLAVAGGTTPAASAASALDAHAGHTPDFGSNVIIFDPSMPTAEIQATVDAIAAQQTANEFGSQRYALLFRPGTYGTPADPLVIPVGYYTQVAGLGATPGDVVINGKVNVYNQCLAPDNCIALTNFWRSVSNLTIAVAGQSGCRAGTDFWAVSQASPMRRVSVVGGNVSLMDYCTAGPQYASGGFIADSAFSSGTVINGSQQQFLVRNSHLDGWTNGVWNQVFAGTIGAPAQSFPNPPYTTLDTNPISREAPFLYLDGTGQYRVFVPDAQRNSRGTTWEAGPTPGYSLPLSRFYIARPTDSAERLNAALARGMNLLFTPGVYAVDRTLDVRRPDTILLGIGLATLEATGGVPVLRTANVPGVEVAGLIVDAGPRNAPVLVQIGERHGSPAAWVHAPWSDPRNPTLLADVFFRIGGPHLGKATVSLEVNANDVLLDDIWAWRADHGSGVGWTSNTADTGLIVNGDRVAATGLFVEHYQKDEVIWTGEHGSTIMFQNEMPYDPPNQAAWSHGGTRGYAAYAVASTVHTHQA</sequence>
<dbReference type="HOGENOM" id="CLU_013797_1_0_11"/>
<gene>
    <name evidence="1" type="ordered locus">Acel_1718</name>
</gene>
<dbReference type="CAZy" id="GH55">
    <property type="family name" value="Glycoside Hydrolase Family 55"/>
</dbReference>
<reference evidence="1 2" key="1">
    <citation type="journal article" date="2009" name="Genome Res.">
        <title>Complete genome of the cellulolytic thermophile Acidothermus cellulolyticus 11B provides insights into its ecophysiological and evolutionary adaptations.</title>
        <authorList>
            <person name="Barabote R.D."/>
            <person name="Xie G."/>
            <person name="Leu D.H."/>
            <person name="Normand P."/>
            <person name="Necsulea A."/>
            <person name="Daubin V."/>
            <person name="Medigue C."/>
            <person name="Adney W.S."/>
            <person name="Xu X.C."/>
            <person name="Lapidus A."/>
            <person name="Parales R.E."/>
            <person name="Detter C."/>
            <person name="Pujic P."/>
            <person name="Bruce D."/>
            <person name="Lavire C."/>
            <person name="Challacombe J.F."/>
            <person name="Brettin T.S."/>
            <person name="Berry A.M."/>
        </authorList>
    </citation>
    <scope>NUCLEOTIDE SEQUENCE [LARGE SCALE GENOMIC DNA]</scope>
    <source>
        <strain evidence="2">ATCC 43068 / DSM 8971 / 11B</strain>
    </source>
</reference>
<dbReference type="InParanoid" id="A0LVN0"/>
<dbReference type="KEGG" id="ace:Acel_1718"/>
<evidence type="ECO:0000313" key="2">
    <source>
        <dbReference type="Proteomes" id="UP000008221"/>
    </source>
</evidence>
<proteinExistence type="predicted"/>
<name>A0LVN0_ACIC1</name>
<protein>
    <submittedName>
        <fullName evidence="1">Secreted protein</fullName>
    </submittedName>
</protein>
<dbReference type="InterPro" id="IPR011050">
    <property type="entry name" value="Pectin_lyase_fold/virulence"/>
</dbReference>
<dbReference type="eggNOG" id="ENOG502Z7WW">
    <property type="taxonomic scope" value="Bacteria"/>
</dbReference>
<dbReference type="CDD" id="cd23669">
    <property type="entry name" value="GH55_SacteLam55A-like"/>
    <property type="match status" value="1"/>
</dbReference>
<dbReference type="EMBL" id="CP000481">
    <property type="protein sequence ID" value="ABK53490.1"/>
    <property type="molecule type" value="Genomic_DNA"/>
</dbReference>
<evidence type="ECO:0000313" key="1">
    <source>
        <dbReference type="EMBL" id="ABK53490.1"/>
    </source>
</evidence>